<evidence type="ECO:0000313" key="10">
    <source>
        <dbReference type="EMBL" id="AKX59870.1"/>
    </source>
</evidence>
<protein>
    <recommendedName>
        <fullName evidence="8">7,8-dihydroneopterin aldolase</fullName>
        <ecNumber evidence="8">4.1.2.25</ecNumber>
    </recommendedName>
</protein>
<dbReference type="FunFam" id="3.30.1130.10:FF:000002">
    <property type="entry name" value="7,8-dihydroneopterin aldolase"/>
    <property type="match status" value="1"/>
</dbReference>
<dbReference type="AlphaFoldDB" id="A0A0K1XEP1"/>
<keyword evidence="5 8" id="KW-0289">Folate biosynthesis</keyword>
<comment type="catalytic activity">
    <reaction evidence="1">
        <text>7,8-dihydroneopterin = 7,8-dihydromonapterin</text>
        <dbReference type="Rhea" id="RHEA:45328"/>
        <dbReference type="ChEBI" id="CHEBI:17001"/>
        <dbReference type="ChEBI" id="CHEBI:71175"/>
        <dbReference type="EC" id="5.1.99.8"/>
    </reaction>
</comment>
<dbReference type="GO" id="GO:0016853">
    <property type="term" value="F:isomerase activity"/>
    <property type="evidence" value="ECO:0007669"/>
    <property type="project" value="UniProtKB-KW"/>
</dbReference>
<dbReference type="GO" id="GO:0046654">
    <property type="term" value="P:tetrahydrofolate biosynthetic process"/>
    <property type="evidence" value="ECO:0007669"/>
    <property type="project" value="UniProtKB-UniRule"/>
</dbReference>
<dbReference type="GeneID" id="93984675"/>
<dbReference type="InterPro" id="IPR043133">
    <property type="entry name" value="GTP-CH-I_C/QueF"/>
</dbReference>
<comment type="pathway">
    <text evidence="3 8">Cofactor biosynthesis; tetrahydrofolate biosynthesis; 2-amino-4-hydroxy-6-hydroxymethyl-7,8-dihydropteridine diphosphate from 7,8-dihydroneopterin triphosphate: step 3/4.</text>
</comment>
<dbReference type="PATRIC" id="fig|1697052.3.peg.1272"/>
<evidence type="ECO:0000313" key="11">
    <source>
        <dbReference type="Proteomes" id="UP000063953"/>
    </source>
</evidence>
<dbReference type="GO" id="GO:0004150">
    <property type="term" value="F:dihydroneopterin aldolase activity"/>
    <property type="evidence" value="ECO:0007669"/>
    <property type="project" value="UniProtKB-UniRule"/>
</dbReference>
<dbReference type="NCBIfam" id="TIGR00525">
    <property type="entry name" value="folB"/>
    <property type="match status" value="1"/>
</dbReference>
<keyword evidence="7 8" id="KW-0456">Lyase</keyword>
<accession>A0A0K1XEP1</accession>
<feature type="domain" description="Dihydroneopterin aldolase/epimerase" evidence="9">
    <location>
        <begin position="4"/>
        <end position="114"/>
    </location>
</feature>
<keyword evidence="11" id="KW-1185">Reference proteome</keyword>
<evidence type="ECO:0000256" key="3">
    <source>
        <dbReference type="ARBA" id="ARBA00005013"/>
    </source>
</evidence>
<dbReference type="InterPro" id="IPR006157">
    <property type="entry name" value="FolB_dom"/>
</dbReference>
<evidence type="ECO:0000256" key="7">
    <source>
        <dbReference type="ARBA" id="ARBA00023239"/>
    </source>
</evidence>
<dbReference type="EMBL" id="CP012365">
    <property type="protein sequence ID" value="AKX59870.1"/>
    <property type="molecule type" value="Genomic_DNA"/>
</dbReference>
<dbReference type="PANTHER" id="PTHR42844">
    <property type="entry name" value="DIHYDRONEOPTERIN ALDOLASE 1-RELATED"/>
    <property type="match status" value="1"/>
</dbReference>
<dbReference type="STRING" id="1697053.AKN87_10360"/>
<dbReference type="Proteomes" id="UP000063953">
    <property type="component" value="Chromosome"/>
</dbReference>
<evidence type="ECO:0000259" key="9">
    <source>
        <dbReference type="SMART" id="SM00905"/>
    </source>
</evidence>
<dbReference type="CDD" id="cd00534">
    <property type="entry name" value="DHNA_DHNTPE"/>
    <property type="match status" value="1"/>
</dbReference>
<dbReference type="SUPFAM" id="SSF55620">
    <property type="entry name" value="Tetrahydrobiopterin biosynthesis enzymes-like"/>
    <property type="match status" value="1"/>
</dbReference>
<evidence type="ECO:0000256" key="2">
    <source>
        <dbReference type="ARBA" id="ARBA00001353"/>
    </source>
</evidence>
<comment type="similarity">
    <text evidence="4 8">Belongs to the DHNA family.</text>
</comment>
<dbReference type="EC" id="4.1.2.25" evidence="8"/>
<evidence type="ECO:0000256" key="5">
    <source>
        <dbReference type="ARBA" id="ARBA00022909"/>
    </source>
</evidence>
<evidence type="ECO:0000256" key="1">
    <source>
        <dbReference type="ARBA" id="ARBA00000693"/>
    </source>
</evidence>
<comment type="function">
    <text evidence="8">Catalyzes the conversion of 7,8-dihydroneopterin to 6-hydroxymethyl-7,8-dihydropterin.</text>
</comment>
<dbReference type="RefSeq" id="WP_053101043.1">
    <property type="nucleotide sequence ID" value="NZ_CP012358.1"/>
</dbReference>
<keyword evidence="6" id="KW-0413">Isomerase</keyword>
<dbReference type="KEGG" id="pbb:AKN87_10360"/>
<dbReference type="GO" id="GO:0005737">
    <property type="term" value="C:cytoplasm"/>
    <property type="evidence" value="ECO:0007669"/>
    <property type="project" value="TreeGrafter"/>
</dbReference>
<dbReference type="UniPathway" id="UPA00077">
    <property type="reaction ID" value="UER00154"/>
</dbReference>
<dbReference type="PANTHER" id="PTHR42844:SF1">
    <property type="entry name" value="DIHYDRONEOPTERIN ALDOLASE 1-RELATED"/>
    <property type="match status" value="1"/>
</dbReference>
<proteinExistence type="inferred from homology"/>
<dbReference type="InterPro" id="IPR006156">
    <property type="entry name" value="Dihydroneopterin_aldolase"/>
</dbReference>
<dbReference type="GO" id="GO:0046656">
    <property type="term" value="P:folic acid biosynthetic process"/>
    <property type="evidence" value="ECO:0007669"/>
    <property type="project" value="UniProtKB-UniRule"/>
</dbReference>
<gene>
    <name evidence="10" type="ORF">AKN88_07970</name>
</gene>
<comment type="catalytic activity">
    <reaction evidence="2 8">
        <text>7,8-dihydroneopterin = 6-hydroxymethyl-7,8-dihydropterin + glycolaldehyde</text>
        <dbReference type="Rhea" id="RHEA:10540"/>
        <dbReference type="ChEBI" id="CHEBI:17001"/>
        <dbReference type="ChEBI" id="CHEBI:17071"/>
        <dbReference type="ChEBI" id="CHEBI:44841"/>
        <dbReference type="EC" id="4.1.2.25"/>
    </reaction>
</comment>
<dbReference type="SMART" id="SM00905">
    <property type="entry name" value="FolB"/>
    <property type="match status" value="1"/>
</dbReference>
<name>A0A0K1XEP1_9GAMM</name>
<organism evidence="10 11">
    <name type="scientific">Thiopseudomonas alkaliphila</name>
    <dbReference type="NCBI Taxonomy" id="1697053"/>
    <lineage>
        <taxon>Bacteria</taxon>
        <taxon>Pseudomonadati</taxon>
        <taxon>Pseudomonadota</taxon>
        <taxon>Gammaproteobacteria</taxon>
        <taxon>Pseudomonadales</taxon>
        <taxon>Pseudomonadaceae</taxon>
        <taxon>Thiopseudomonas</taxon>
    </lineage>
</organism>
<dbReference type="Gene3D" id="3.30.1130.10">
    <property type="match status" value="1"/>
</dbReference>
<dbReference type="Pfam" id="PF02152">
    <property type="entry name" value="FolB"/>
    <property type="match status" value="1"/>
</dbReference>
<reference evidence="10 11" key="1">
    <citation type="journal article" date="2015" name="Genome Announc.">
        <title>Genome Sequences of Oblitimonas alkaliphila gen. nov. sp. nov. (Proposed), a Novel Bacterium of the Pseudomonadaceae Family.</title>
        <authorList>
            <person name="Lauer A.C."/>
            <person name="Nicholson A.C."/>
            <person name="Humrighouse B.W."/>
            <person name="Emery B."/>
            <person name="Drobish A."/>
            <person name="Juieng P."/>
            <person name="Loparev V."/>
            <person name="McQuiston J.R."/>
        </authorList>
    </citation>
    <scope>NUCLEOTIDE SEQUENCE [LARGE SCALE GENOMIC DNA]</scope>
    <source>
        <strain evidence="10 11">E5571</strain>
    </source>
</reference>
<evidence type="ECO:0000256" key="6">
    <source>
        <dbReference type="ARBA" id="ARBA00023235"/>
    </source>
</evidence>
<evidence type="ECO:0000256" key="4">
    <source>
        <dbReference type="ARBA" id="ARBA00005708"/>
    </source>
</evidence>
<evidence type="ECO:0000256" key="8">
    <source>
        <dbReference type="RuleBase" id="RU362079"/>
    </source>
</evidence>
<dbReference type="NCBIfam" id="TIGR00526">
    <property type="entry name" value="folB_dom"/>
    <property type="match status" value="1"/>
</dbReference>
<sequence>MDIIFIERLAVDTVIGVYDWERTATQKLYLDVQMAWDIKPAASSDNIALTLDYAAVSEYIQQFAQAKQYELVETFAEVLTREIMDRFNVPWLRLKITKPAAVPAAAGVGVEIERGCR</sequence>
<dbReference type="OrthoDB" id="9810587at2"/>